<accession>A0ABS3Z0Y6</accession>
<proteinExistence type="predicted"/>
<protein>
    <submittedName>
        <fullName evidence="1">Uncharacterized protein</fullName>
    </submittedName>
</protein>
<evidence type="ECO:0000313" key="1">
    <source>
        <dbReference type="EMBL" id="MBO9203683.1"/>
    </source>
</evidence>
<organism evidence="1 2">
    <name type="scientific">Niastella soli</name>
    <dbReference type="NCBI Taxonomy" id="2821487"/>
    <lineage>
        <taxon>Bacteria</taxon>
        <taxon>Pseudomonadati</taxon>
        <taxon>Bacteroidota</taxon>
        <taxon>Chitinophagia</taxon>
        <taxon>Chitinophagales</taxon>
        <taxon>Chitinophagaceae</taxon>
        <taxon>Niastella</taxon>
    </lineage>
</organism>
<dbReference type="RefSeq" id="WP_209141732.1">
    <property type="nucleotide sequence ID" value="NZ_JAGHKO010000010.1"/>
</dbReference>
<dbReference type="EMBL" id="JAGHKO010000010">
    <property type="protein sequence ID" value="MBO9203683.1"/>
    <property type="molecule type" value="Genomic_DNA"/>
</dbReference>
<dbReference type="Proteomes" id="UP000677244">
    <property type="component" value="Unassembled WGS sequence"/>
</dbReference>
<sequence length="230" mass="26944">MEIFKKVSEELFGNEFLCMISSNGITLVAKDNSKAFCFGLVSDAGFFRIREMVYAIKRFEVVEAILQPLLEKYEIPQCDREMKEYGIDFNGTIRKRMSLKDIPVVNSLLYGMAPIDGADEEQIRTVLTVLKKAIGYLETEFIDRYKTVRRVYYGQEEMTTNELDRFFTSPYAIRKLVIEALCYPAKDPDSIFEKLLTDYEEVETELPGMYKEHYLVTLELLRYFREQKKV</sequence>
<keyword evidence="2" id="KW-1185">Reference proteome</keyword>
<reference evidence="1 2" key="1">
    <citation type="submission" date="2021-03" db="EMBL/GenBank/DDBJ databases">
        <title>Assistant Professor.</title>
        <authorList>
            <person name="Huq M.A."/>
        </authorList>
    </citation>
    <scope>NUCLEOTIDE SEQUENCE [LARGE SCALE GENOMIC DNA]</scope>
    <source>
        <strain evidence="1 2">MAH-29</strain>
    </source>
</reference>
<evidence type="ECO:0000313" key="2">
    <source>
        <dbReference type="Proteomes" id="UP000677244"/>
    </source>
</evidence>
<gene>
    <name evidence="1" type="ORF">J7I42_25590</name>
</gene>
<comment type="caution">
    <text evidence="1">The sequence shown here is derived from an EMBL/GenBank/DDBJ whole genome shotgun (WGS) entry which is preliminary data.</text>
</comment>
<name>A0ABS3Z0Y6_9BACT</name>